<proteinExistence type="predicted"/>
<gene>
    <name evidence="2" type="ORF">ENC19_16775</name>
</gene>
<evidence type="ECO:0000313" key="3">
    <source>
        <dbReference type="Proteomes" id="UP000478148"/>
    </source>
</evidence>
<feature type="region of interest" description="Disordered" evidence="1">
    <location>
        <begin position="71"/>
        <end position="91"/>
    </location>
</feature>
<evidence type="ECO:0000256" key="1">
    <source>
        <dbReference type="SAM" id="MobiDB-lite"/>
    </source>
</evidence>
<dbReference type="RefSeq" id="WP_164448101.1">
    <property type="nucleotide sequence ID" value="NZ_SAIY01000005.1"/>
</dbReference>
<keyword evidence="3" id="KW-1185">Reference proteome</keyword>
<organism evidence="2 3">
    <name type="scientific">Verrucosispora sioxanthis</name>
    <dbReference type="NCBI Taxonomy" id="2499994"/>
    <lineage>
        <taxon>Bacteria</taxon>
        <taxon>Bacillati</taxon>
        <taxon>Actinomycetota</taxon>
        <taxon>Actinomycetes</taxon>
        <taxon>Micromonosporales</taxon>
        <taxon>Micromonosporaceae</taxon>
        <taxon>Micromonospora</taxon>
    </lineage>
</organism>
<sequence>MVAERLVVEDLGWHRQIGEWVEAVVVPGVMWGVEELAQRAAGAAKRPEYGHTGEGLAEPGWQQVPVAGAADDVTGGARGERRFGGGGRPPDCGDLGDLLGRQISTLVGDRAAHRREVPAAVHQDDVAGAAGLLAIG</sequence>
<dbReference type="EMBL" id="SAIY01000005">
    <property type="protein sequence ID" value="NGM14206.1"/>
    <property type="molecule type" value="Genomic_DNA"/>
</dbReference>
<reference evidence="2 3" key="1">
    <citation type="submission" date="2020-02" db="EMBL/GenBank/DDBJ databases">
        <title>Draft Genome Sequence of Verrucosispora sp. Strain CWR15, Isolated from Gulf of Mexico Sponge.</title>
        <authorList>
            <person name="Kennedy S.J."/>
            <person name="Cella E."/>
            <person name="Azarian T."/>
            <person name="Baker B.J."/>
            <person name="Shaw L.N."/>
        </authorList>
    </citation>
    <scope>NUCLEOTIDE SEQUENCE [LARGE SCALE GENOMIC DNA]</scope>
    <source>
        <strain evidence="2 3">CWR15</strain>
    </source>
</reference>
<dbReference type="Proteomes" id="UP000478148">
    <property type="component" value="Unassembled WGS sequence"/>
</dbReference>
<dbReference type="AlphaFoldDB" id="A0A6M1KZ14"/>
<name>A0A6M1KZ14_9ACTN</name>
<accession>A0A6M1KZ14</accession>
<comment type="caution">
    <text evidence="2">The sequence shown here is derived from an EMBL/GenBank/DDBJ whole genome shotgun (WGS) entry which is preliminary data.</text>
</comment>
<protein>
    <submittedName>
        <fullName evidence="2">Uncharacterized protein</fullName>
    </submittedName>
</protein>
<evidence type="ECO:0000313" key="2">
    <source>
        <dbReference type="EMBL" id="NGM14206.1"/>
    </source>
</evidence>